<organism evidence="1">
    <name type="scientific">Sylvanvirus sp</name>
    <dbReference type="NCBI Taxonomy" id="2487774"/>
    <lineage>
        <taxon>Viruses</taxon>
    </lineage>
</organism>
<sequence length="257" mass="27634">MNEERKNKKKTYSKISFNMSNLSNSLARNDSQNNRLNNASMAPLTASSTRLSTRSSTAPLSAVSTPFKLVVVTPRGGKGVQGPVGDEGEVGSPGEYPSQMIKLFNTSSNTSLISAVQRVIFSGSTRLNKDVSVDPGTWTFIPPSDTVQTQVAGNYYVTFICNIFNNSTLSPPVAMTLGIQLNENVVLDEDTATSTLAPVNEGSYTSVQIKGHGIFNNVQVGDYFSLRLMTGNPTQLGHGQSNEVVPTNHVTLIIQQV</sequence>
<protein>
    <submittedName>
        <fullName evidence="1">Uncharacterized protein</fullName>
    </submittedName>
</protein>
<accession>A0A3G5AGW2</accession>
<proteinExistence type="predicted"/>
<dbReference type="EMBL" id="MK072507">
    <property type="protein sequence ID" value="AYV86442.1"/>
    <property type="molecule type" value="Genomic_DNA"/>
</dbReference>
<gene>
    <name evidence="1" type="ORF">Sylvanvirus1_38</name>
</gene>
<evidence type="ECO:0000313" key="1">
    <source>
        <dbReference type="EMBL" id="AYV86442.1"/>
    </source>
</evidence>
<name>A0A3G5AGW2_9VIRU</name>
<reference evidence="1" key="1">
    <citation type="submission" date="2018-10" db="EMBL/GenBank/DDBJ databases">
        <title>Hidden diversity of soil giant viruses.</title>
        <authorList>
            <person name="Schulz F."/>
            <person name="Alteio L."/>
            <person name="Goudeau D."/>
            <person name="Ryan E.M."/>
            <person name="Malmstrom R.R."/>
            <person name="Blanchard J."/>
            <person name="Woyke T."/>
        </authorList>
    </citation>
    <scope>NUCLEOTIDE SEQUENCE</scope>
    <source>
        <strain evidence="1">SYV1</strain>
    </source>
</reference>